<dbReference type="EMBL" id="NEVH01010503">
    <property type="protein sequence ID" value="PNF32284.1"/>
    <property type="molecule type" value="Genomic_DNA"/>
</dbReference>
<dbReference type="Proteomes" id="UP000235965">
    <property type="component" value="Unassembled WGS sequence"/>
</dbReference>
<evidence type="ECO:0000313" key="2">
    <source>
        <dbReference type="Proteomes" id="UP000235965"/>
    </source>
</evidence>
<organism evidence="1 2">
    <name type="scientific">Cryptotermes secundus</name>
    <dbReference type="NCBI Taxonomy" id="105785"/>
    <lineage>
        <taxon>Eukaryota</taxon>
        <taxon>Metazoa</taxon>
        <taxon>Ecdysozoa</taxon>
        <taxon>Arthropoda</taxon>
        <taxon>Hexapoda</taxon>
        <taxon>Insecta</taxon>
        <taxon>Pterygota</taxon>
        <taxon>Neoptera</taxon>
        <taxon>Polyneoptera</taxon>
        <taxon>Dictyoptera</taxon>
        <taxon>Blattodea</taxon>
        <taxon>Blattoidea</taxon>
        <taxon>Termitoidae</taxon>
        <taxon>Kalotermitidae</taxon>
        <taxon>Cryptotermitinae</taxon>
        <taxon>Cryptotermes</taxon>
    </lineage>
</organism>
<proteinExistence type="predicted"/>
<comment type="caution">
    <text evidence="1">The sequence shown here is derived from an EMBL/GenBank/DDBJ whole genome shotgun (WGS) entry which is preliminary data.</text>
</comment>
<gene>
    <name evidence="1" type="ORF">B7P43_G16943</name>
</gene>
<sequence>MENDLSYVRDYLTELNDVETDVLEAPYIQSYEEDNTQFRSNASGALIAFAAYKHGPSNACLKTADNSTANRKQTCTFHMKGCNLPAKDTNDDENAVATDYSMQEACDPSVGLWPWADQFSEGCIPNDNDIQHLNWEWSEIFKIL</sequence>
<dbReference type="AlphaFoldDB" id="A0A2J7QUN4"/>
<evidence type="ECO:0000313" key="1">
    <source>
        <dbReference type="EMBL" id="PNF32284.1"/>
    </source>
</evidence>
<keyword evidence="2" id="KW-1185">Reference proteome</keyword>
<accession>A0A2J7QUN4</accession>
<dbReference type="OrthoDB" id="10619946at2759"/>
<reference evidence="1 2" key="1">
    <citation type="submission" date="2017-12" db="EMBL/GenBank/DDBJ databases">
        <title>Hemimetabolous genomes reveal molecular basis of termite eusociality.</title>
        <authorList>
            <person name="Harrison M.C."/>
            <person name="Jongepier E."/>
            <person name="Robertson H.M."/>
            <person name="Arning N."/>
            <person name="Bitard-Feildel T."/>
            <person name="Chao H."/>
            <person name="Childers C.P."/>
            <person name="Dinh H."/>
            <person name="Doddapaneni H."/>
            <person name="Dugan S."/>
            <person name="Gowin J."/>
            <person name="Greiner C."/>
            <person name="Han Y."/>
            <person name="Hu H."/>
            <person name="Hughes D.S.T."/>
            <person name="Huylmans A.-K."/>
            <person name="Kemena C."/>
            <person name="Kremer L.P.M."/>
            <person name="Lee S.L."/>
            <person name="Lopez-Ezquerra A."/>
            <person name="Mallet L."/>
            <person name="Monroy-Kuhn J.M."/>
            <person name="Moser A."/>
            <person name="Murali S.C."/>
            <person name="Muzny D.M."/>
            <person name="Otani S."/>
            <person name="Piulachs M.-D."/>
            <person name="Poelchau M."/>
            <person name="Qu J."/>
            <person name="Schaub F."/>
            <person name="Wada-Katsumata A."/>
            <person name="Worley K.C."/>
            <person name="Xie Q."/>
            <person name="Ylla G."/>
            <person name="Poulsen M."/>
            <person name="Gibbs R.A."/>
            <person name="Schal C."/>
            <person name="Richards S."/>
            <person name="Belles X."/>
            <person name="Korb J."/>
            <person name="Bornberg-Bauer E."/>
        </authorList>
    </citation>
    <scope>NUCLEOTIDE SEQUENCE [LARGE SCALE GENOMIC DNA]</scope>
    <source>
        <tissue evidence="1">Whole body</tissue>
    </source>
</reference>
<protein>
    <submittedName>
        <fullName evidence="1">Uncharacterized protein</fullName>
    </submittedName>
</protein>
<name>A0A2J7QUN4_9NEOP</name>